<organism evidence="4 5">
    <name type="scientific">Borreliella mayonii</name>
    <dbReference type="NCBI Taxonomy" id="1674146"/>
    <lineage>
        <taxon>Bacteria</taxon>
        <taxon>Pseudomonadati</taxon>
        <taxon>Spirochaetota</taxon>
        <taxon>Spirochaetia</taxon>
        <taxon>Spirochaetales</taxon>
        <taxon>Borreliaceae</taxon>
        <taxon>Borreliella</taxon>
    </lineage>
</organism>
<dbReference type="SUPFAM" id="SSF110997">
    <property type="entry name" value="Sporulation related repeat"/>
    <property type="match status" value="1"/>
</dbReference>
<feature type="compositionally biased region" description="Polar residues" evidence="1">
    <location>
        <begin position="172"/>
        <end position="185"/>
    </location>
</feature>
<feature type="domain" description="SPOR" evidence="3">
    <location>
        <begin position="205"/>
        <end position="284"/>
    </location>
</feature>
<dbReference type="KEGG" id="bmay:A7X70_02720"/>
<keyword evidence="2" id="KW-0472">Membrane</keyword>
<evidence type="ECO:0000256" key="2">
    <source>
        <dbReference type="SAM" id="Phobius"/>
    </source>
</evidence>
<gene>
    <name evidence="4" type="ORF">Bmayo_02720</name>
</gene>
<dbReference type="InterPro" id="IPR036680">
    <property type="entry name" value="SPOR-like_sf"/>
</dbReference>
<dbReference type="AlphaFoldDB" id="A0AAC9KYV5"/>
<dbReference type="Pfam" id="PF05036">
    <property type="entry name" value="SPOR"/>
    <property type="match status" value="1"/>
</dbReference>
<feature type="compositionally biased region" description="Polar residues" evidence="1">
    <location>
        <begin position="132"/>
        <end position="145"/>
    </location>
</feature>
<keyword evidence="2" id="KW-1133">Transmembrane helix</keyword>
<evidence type="ECO:0000256" key="1">
    <source>
        <dbReference type="SAM" id="MobiDB-lite"/>
    </source>
</evidence>
<feature type="compositionally biased region" description="Low complexity" evidence="1">
    <location>
        <begin position="96"/>
        <end position="105"/>
    </location>
</feature>
<feature type="transmembrane region" description="Helical" evidence="2">
    <location>
        <begin position="14"/>
        <end position="36"/>
    </location>
</feature>
<proteinExistence type="predicted"/>
<dbReference type="InterPro" id="IPR007730">
    <property type="entry name" value="SPOR-like_dom"/>
</dbReference>
<dbReference type="GO" id="GO:0042834">
    <property type="term" value="F:peptidoglycan binding"/>
    <property type="evidence" value="ECO:0007669"/>
    <property type="project" value="InterPro"/>
</dbReference>
<feature type="region of interest" description="Disordered" evidence="1">
    <location>
        <begin position="92"/>
        <end position="192"/>
    </location>
</feature>
<keyword evidence="2" id="KW-0812">Transmembrane</keyword>
<feature type="compositionally biased region" description="Polar residues" evidence="1">
    <location>
        <begin position="152"/>
        <end position="165"/>
    </location>
</feature>
<evidence type="ECO:0000313" key="4">
    <source>
        <dbReference type="EMBL" id="APS99838.1"/>
    </source>
</evidence>
<reference evidence="4 5" key="1">
    <citation type="journal article" date="2016" name="PLoS ONE">
        <title>Whole Genome Sequence and Comparative Genomics of the Novel Lyme Borreliosis Causing Pathogen, Borrelia mayonii.</title>
        <authorList>
            <person name="Kingry L.C."/>
            <person name="Batra D."/>
            <person name="Replogle A."/>
            <person name="Rowe L.A."/>
            <person name="Pritt B.S."/>
            <person name="Petersen J.M."/>
        </authorList>
    </citation>
    <scope>NUCLEOTIDE SEQUENCE [LARGE SCALE GENOMIC DNA]</scope>
    <source>
        <strain evidence="4 5">MN14-1420</strain>
    </source>
</reference>
<dbReference type="Proteomes" id="UP000185516">
    <property type="component" value="Chromosome"/>
</dbReference>
<protein>
    <submittedName>
        <fullName evidence="4">Sporulation protein</fullName>
    </submittedName>
</protein>
<keyword evidence="5" id="KW-1185">Reference proteome</keyword>
<dbReference type="RefSeq" id="WP_075552210.1">
    <property type="nucleotide sequence ID" value="NZ_CP015780.1"/>
</dbReference>
<name>A0AAC9KYV5_9SPIR</name>
<dbReference type="EMBL" id="CP015780">
    <property type="protein sequence ID" value="APS99838.1"/>
    <property type="molecule type" value="Genomic_DNA"/>
</dbReference>
<sequence>MKDLNENNDNNKGFFVALTSIATVCIIIFLGTIIFFPNKNLASDIAEKNIVLEEDKDQKTLENVDQNEKSLKVSETQNEIIIDLTQDLNKEKKTTNKTSNVSQKSKTIEKPQPTTQKILNTSQKSKTIEKPQPTTQKIPNTSQKSKTIEKPQPTTQKIPNTSQKSKTIEKPQPTTQKIPNTSQKSKTIEKPQPVAQKTLNIDNIYDPNTEYYIQFVSLSDPINADNYIQKLLKYNIIAKIYSATIDNNDIYRVRSGPYKTKSEAKADFKKIAGISEFKETYILSVNK</sequence>
<feature type="compositionally biased region" description="Polar residues" evidence="1">
    <location>
        <begin position="112"/>
        <end position="125"/>
    </location>
</feature>
<dbReference type="Gene3D" id="3.30.70.1070">
    <property type="entry name" value="Sporulation related repeat"/>
    <property type="match status" value="1"/>
</dbReference>
<evidence type="ECO:0000313" key="5">
    <source>
        <dbReference type="Proteomes" id="UP000185516"/>
    </source>
</evidence>
<dbReference type="PROSITE" id="PS51724">
    <property type="entry name" value="SPOR"/>
    <property type="match status" value="1"/>
</dbReference>
<accession>A0AAC9KYV5</accession>
<evidence type="ECO:0000259" key="3">
    <source>
        <dbReference type="PROSITE" id="PS51724"/>
    </source>
</evidence>